<dbReference type="RefSeq" id="WP_184938149.1">
    <property type="nucleotide sequence ID" value="NZ_JACHJV010000001.1"/>
</dbReference>
<sequence length="227" mass="22910">MPLPRPLAGACAAALLAVAVTGCQSGGPGHSAAAGGAAPAAGGAAAAAAAHWTLSMPAVANGYQQHQPTAAQLTKINDTMAKLTAQLHLTGQTVTGLYDDPAEDAWLIVTGVNGSGFDQGALQTLAKSPAISTDGAGDKFSTTYQSVDPGPHGGSDICQQTLETSPSIYGTLAVEATTCMWLTPTTFGAVYFDNKKDGKIDSHSSAITPDIAGPIMRGIRDSVEQKS</sequence>
<feature type="signal peptide" evidence="1">
    <location>
        <begin position="1"/>
        <end position="25"/>
    </location>
</feature>
<protein>
    <recommendedName>
        <fullName evidence="4">Lipoprotein</fullName>
    </recommendedName>
</protein>
<comment type="caution">
    <text evidence="2">The sequence shown here is derived from an EMBL/GenBank/DDBJ whole genome shotgun (WGS) entry which is preliminary data.</text>
</comment>
<evidence type="ECO:0000313" key="3">
    <source>
        <dbReference type="Proteomes" id="UP000540506"/>
    </source>
</evidence>
<evidence type="ECO:0000256" key="1">
    <source>
        <dbReference type="SAM" id="SignalP"/>
    </source>
</evidence>
<evidence type="ECO:0008006" key="4">
    <source>
        <dbReference type="Google" id="ProtNLM"/>
    </source>
</evidence>
<accession>A0A7W7R5D7</accession>
<gene>
    <name evidence="2" type="ORF">FHR34_004721</name>
</gene>
<evidence type="ECO:0000313" key="2">
    <source>
        <dbReference type="EMBL" id="MBB4925728.1"/>
    </source>
</evidence>
<dbReference type="AlphaFoldDB" id="A0A7W7R5D7"/>
<proteinExistence type="predicted"/>
<dbReference type="Proteomes" id="UP000540506">
    <property type="component" value="Unassembled WGS sequence"/>
</dbReference>
<organism evidence="2 3">
    <name type="scientific">Kitasatospora kifunensis</name>
    <name type="common">Streptomyces kifunensis</name>
    <dbReference type="NCBI Taxonomy" id="58351"/>
    <lineage>
        <taxon>Bacteria</taxon>
        <taxon>Bacillati</taxon>
        <taxon>Actinomycetota</taxon>
        <taxon>Actinomycetes</taxon>
        <taxon>Kitasatosporales</taxon>
        <taxon>Streptomycetaceae</taxon>
        <taxon>Kitasatospora</taxon>
    </lineage>
</organism>
<feature type="chain" id="PRO_5039300232" description="Lipoprotein" evidence="1">
    <location>
        <begin position="26"/>
        <end position="227"/>
    </location>
</feature>
<keyword evidence="1" id="KW-0732">Signal</keyword>
<keyword evidence="3" id="KW-1185">Reference proteome</keyword>
<dbReference type="EMBL" id="JACHJV010000001">
    <property type="protein sequence ID" value="MBB4925728.1"/>
    <property type="molecule type" value="Genomic_DNA"/>
</dbReference>
<dbReference type="PROSITE" id="PS51257">
    <property type="entry name" value="PROKAR_LIPOPROTEIN"/>
    <property type="match status" value="1"/>
</dbReference>
<reference evidence="2 3" key="1">
    <citation type="submission" date="2020-08" db="EMBL/GenBank/DDBJ databases">
        <title>Sequencing the genomes of 1000 actinobacteria strains.</title>
        <authorList>
            <person name="Klenk H.-P."/>
        </authorList>
    </citation>
    <scope>NUCLEOTIDE SEQUENCE [LARGE SCALE GENOMIC DNA]</scope>
    <source>
        <strain evidence="2 3">DSM 41654</strain>
    </source>
</reference>
<name>A0A7W7R5D7_KITKI</name>